<dbReference type="EMBL" id="CP017834">
    <property type="protein sequence ID" value="APJ03809.1"/>
    <property type="molecule type" value="Genomic_DNA"/>
</dbReference>
<protein>
    <submittedName>
        <fullName evidence="1">Uncharacterized protein</fullName>
    </submittedName>
</protein>
<organism evidence="1 2">
    <name type="scientific">Silvanigrella aquatica</name>
    <dbReference type="NCBI Taxonomy" id="1915309"/>
    <lineage>
        <taxon>Bacteria</taxon>
        <taxon>Pseudomonadati</taxon>
        <taxon>Bdellovibrionota</taxon>
        <taxon>Oligoflexia</taxon>
        <taxon>Silvanigrellales</taxon>
        <taxon>Silvanigrellaceae</taxon>
        <taxon>Silvanigrella</taxon>
    </lineage>
</organism>
<dbReference type="AlphaFoldDB" id="A0A1L4D0T2"/>
<name>A0A1L4D0T2_9BACT</name>
<dbReference type="Proteomes" id="UP000184731">
    <property type="component" value="Chromosome"/>
</dbReference>
<sequence>MLPRENNLIILGSDENHLKSLITYDSKTKIFKTLYSDKNLSITNFSVSLNGLITFFTLTSCKTKLIKSMEEAQERINDSQLAYQVYPERNNSEFQQGDIIYFDISEDSMNNHKSFFNYNYAVSPQILENEEIKGLSPSNMCQDLFGKNAKNKCFEVVENFEYTYKISGDFQHIEKPFSRASKGQRTVETEVRTFQGIVKFFN</sequence>
<accession>A0A1L4D0T2</accession>
<dbReference type="RefSeq" id="WP_148697553.1">
    <property type="nucleotide sequence ID" value="NZ_CP017834.1"/>
</dbReference>
<gene>
    <name evidence="1" type="ORF">AXG55_07785</name>
</gene>
<dbReference type="STRING" id="1915309.AXG55_07785"/>
<keyword evidence="2" id="KW-1185">Reference proteome</keyword>
<reference evidence="1 2" key="1">
    <citation type="submission" date="2016-10" db="EMBL/GenBank/DDBJ databases">
        <title>Silvanigrella aquatica sp. nov., isolated from a freshwater lake located in the Black Forest, Germany, description of Silvanigrellaceae fam. nov., Silvanigrellales ord. nov., reclassification of the order Bdellovibrionales in the class Oligoflexia, reclassification of the families Bacteriovoracaceae and Halobacteriovoraceae in the new order Bacteriovoracales ord. nov., and reclassification of the family Pseudobacteriovoracaceae in the order Oligoflexiales.</title>
        <authorList>
            <person name="Hahn M.W."/>
            <person name="Schmidt J."/>
            <person name="Koll U."/>
            <person name="Rohde M."/>
            <person name="Verbag S."/>
            <person name="Pitt A."/>
            <person name="Nakai R."/>
            <person name="Naganuma T."/>
            <person name="Lang E."/>
        </authorList>
    </citation>
    <scope>NUCLEOTIDE SEQUENCE [LARGE SCALE GENOMIC DNA]</scope>
    <source>
        <strain evidence="1 2">MWH-Nonnen-W8red</strain>
    </source>
</reference>
<evidence type="ECO:0000313" key="2">
    <source>
        <dbReference type="Proteomes" id="UP000184731"/>
    </source>
</evidence>
<proteinExistence type="predicted"/>
<evidence type="ECO:0000313" key="1">
    <source>
        <dbReference type="EMBL" id="APJ03809.1"/>
    </source>
</evidence>
<dbReference type="KEGG" id="saqi:AXG55_07785"/>